<name>A0A398AWV5_9BACI</name>
<proteinExistence type="predicted"/>
<comment type="caution">
    <text evidence="2">The sequence shown here is derived from an EMBL/GenBank/DDBJ whole genome shotgun (WGS) entry which is preliminary data.</text>
</comment>
<dbReference type="EMBL" id="QWVT01000044">
    <property type="protein sequence ID" value="RID82075.1"/>
    <property type="molecule type" value="Genomic_DNA"/>
</dbReference>
<protein>
    <recommendedName>
        <fullName evidence="1">DUF2268 domain-containing protein</fullName>
    </recommendedName>
</protein>
<evidence type="ECO:0000313" key="3">
    <source>
        <dbReference type="Proteomes" id="UP000265816"/>
    </source>
</evidence>
<organism evidence="2 3">
    <name type="scientific">Mesobacillus zeae</name>
    <dbReference type="NCBI Taxonomy" id="1917180"/>
    <lineage>
        <taxon>Bacteria</taxon>
        <taxon>Bacillati</taxon>
        <taxon>Bacillota</taxon>
        <taxon>Bacilli</taxon>
        <taxon>Bacillales</taxon>
        <taxon>Bacillaceae</taxon>
        <taxon>Mesobacillus</taxon>
    </lineage>
</organism>
<dbReference type="Proteomes" id="UP000265816">
    <property type="component" value="Unassembled WGS sequence"/>
</dbReference>
<dbReference type="OrthoDB" id="2449457at2"/>
<reference evidence="2 3" key="1">
    <citation type="submission" date="2018-08" db="EMBL/GenBank/DDBJ databases">
        <title>Bacillus jemisoniae sp. nov., Bacillus chryseoplanitiae sp. nov., Bacillus resnikiae sp. nov., and Bacillus frankliniae sp. nov., isolated from Viking spacecraft and associated surfaces.</title>
        <authorList>
            <person name="Seuylemezian A."/>
            <person name="Vaishampayan P."/>
        </authorList>
    </citation>
    <scope>NUCLEOTIDE SEQUENCE [LARGE SCALE GENOMIC DNA]</scope>
    <source>
        <strain evidence="2 3">JJ-247</strain>
    </source>
</reference>
<accession>A0A398AWV5</accession>
<feature type="domain" description="DUF2268" evidence="1">
    <location>
        <begin position="40"/>
        <end position="230"/>
    </location>
</feature>
<gene>
    <name evidence="2" type="ORF">D1970_20330</name>
</gene>
<dbReference type="InterPro" id="IPR018728">
    <property type="entry name" value="DUF2268"/>
</dbReference>
<evidence type="ECO:0000313" key="2">
    <source>
        <dbReference type="EMBL" id="RID82075.1"/>
    </source>
</evidence>
<sequence length="235" mass="27688">MPDFRSDKGFNKYEFMRGFGMYRPGRGSWATFEELKEKDIWGKTDRIYKKYKSRWKGPDIPVNIFPMDLSNERLMNEGRGKSGVSFRDSLFLFLTPIEDEKQLEALFIHEYHHVCRLQAQKKSIRDNTLLDSIVLEGLAEHIVELEIGRENGAQWCDRYSEEQLLPYWKQSISKNLEVKKHEPLHDKILFGIGRYPTLLGYAAGYDLIRKYKQKKKLTIKDSIDLPAVTFREFVP</sequence>
<evidence type="ECO:0000259" key="1">
    <source>
        <dbReference type="Pfam" id="PF10026"/>
    </source>
</evidence>
<dbReference type="AlphaFoldDB" id="A0A398AWV5"/>
<dbReference type="Pfam" id="PF10026">
    <property type="entry name" value="DUF2268"/>
    <property type="match status" value="1"/>
</dbReference>
<keyword evidence="3" id="KW-1185">Reference proteome</keyword>